<proteinExistence type="predicted"/>
<dbReference type="Gene3D" id="3.90.550.10">
    <property type="entry name" value="Spore Coat Polysaccharide Biosynthesis Protein SpsA, Chain A"/>
    <property type="match status" value="1"/>
</dbReference>
<dbReference type="InterPro" id="IPR005835">
    <property type="entry name" value="NTP_transferase_dom"/>
</dbReference>
<dbReference type="Proteomes" id="UP001168537">
    <property type="component" value="Unassembled WGS sequence"/>
</dbReference>
<organism evidence="2 3">
    <name type="scientific">Nocardioides abyssi</name>
    <dbReference type="NCBI Taxonomy" id="3058370"/>
    <lineage>
        <taxon>Bacteria</taxon>
        <taxon>Bacillati</taxon>
        <taxon>Actinomycetota</taxon>
        <taxon>Actinomycetes</taxon>
        <taxon>Propionibacteriales</taxon>
        <taxon>Nocardioidaceae</taxon>
        <taxon>Nocardioides</taxon>
    </lineage>
</organism>
<reference evidence="2" key="1">
    <citation type="submission" date="2023-06" db="EMBL/GenBank/DDBJ databases">
        <title>Draft genome sequence of Nocardioides sp. SOB72.</title>
        <authorList>
            <person name="Zhang G."/>
        </authorList>
    </citation>
    <scope>NUCLEOTIDE SEQUENCE</scope>
    <source>
        <strain evidence="2">SOB72</strain>
    </source>
</reference>
<sequence length="82" mass="9038">MLTDFDLSEIVAAHEAREAEATIALTHVENPLAFGIVIADPESGRIERFLEKPTWGEVFSDTINTGIYVLEPEALSRVPPET</sequence>
<dbReference type="Pfam" id="PF00483">
    <property type="entry name" value="NTP_transferase"/>
    <property type="match status" value="1"/>
</dbReference>
<accession>A0ABT8F084</accession>
<protein>
    <submittedName>
        <fullName evidence="2">Sugar phosphate nucleotidyltransferase</fullName>
    </submittedName>
</protein>
<feature type="domain" description="Nucleotidyl transferase" evidence="1">
    <location>
        <begin position="2"/>
        <end position="76"/>
    </location>
</feature>
<comment type="caution">
    <text evidence="2">The sequence shown here is derived from an EMBL/GenBank/DDBJ whole genome shotgun (WGS) entry which is preliminary data.</text>
</comment>
<dbReference type="InterPro" id="IPR050486">
    <property type="entry name" value="Mannose-1P_guanyltransferase"/>
</dbReference>
<feature type="non-terminal residue" evidence="2">
    <location>
        <position position="82"/>
    </location>
</feature>
<dbReference type="SUPFAM" id="SSF53448">
    <property type="entry name" value="Nucleotide-diphospho-sugar transferases"/>
    <property type="match status" value="1"/>
</dbReference>
<keyword evidence="3" id="KW-1185">Reference proteome</keyword>
<evidence type="ECO:0000313" key="3">
    <source>
        <dbReference type="Proteomes" id="UP001168537"/>
    </source>
</evidence>
<evidence type="ECO:0000313" key="2">
    <source>
        <dbReference type="EMBL" id="MDN4163709.1"/>
    </source>
</evidence>
<evidence type="ECO:0000259" key="1">
    <source>
        <dbReference type="Pfam" id="PF00483"/>
    </source>
</evidence>
<gene>
    <name evidence="2" type="ORF">QWY29_20295</name>
</gene>
<dbReference type="InterPro" id="IPR029044">
    <property type="entry name" value="Nucleotide-diphossugar_trans"/>
</dbReference>
<name>A0ABT8F084_9ACTN</name>
<dbReference type="EMBL" id="JAUHJR010000152">
    <property type="protein sequence ID" value="MDN4163709.1"/>
    <property type="molecule type" value="Genomic_DNA"/>
</dbReference>
<dbReference type="PANTHER" id="PTHR22572">
    <property type="entry name" value="SUGAR-1-PHOSPHATE GUANYL TRANSFERASE"/>
    <property type="match status" value="1"/>
</dbReference>